<reference evidence="1 2" key="1">
    <citation type="submission" date="2020-11" db="EMBL/GenBank/DDBJ databases">
        <title>WGS of Herminiimonas contaminans strain Marseille-Q4544 isolated from planarians Schmidtea mediterranea.</title>
        <authorList>
            <person name="Kangale L."/>
        </authorList>
    </citation>
    <scope>NUCLEOTIDE SEQUENCE [LARGE SCALE GENOMIC DNA]</scope>
    <source>
        <strain evidence="1 2">Marseille-Q4544</strain>
    </source>
</reference>
<keyword evidence="2" id="KW-1185">Reference proteome</keyword>
<accession>A0ABS0ETI0</accession>
<dbReference type="RefSeq" id="WP_195875377.1">
    <property type="nucleotide sequence ID" value="NZ_JADOEL010000005.1"/>
</dbReference>
<comment type="caution">
    <text evidence="1">The sequence shown here is derived from an EMBL/GenBank/DDBJ whole genome shotgun (WGS) entry which is preliminary data.</text>
</comment>
<name>A0ABS0ETI0_9BURK</name>
<dbReference type="Proteomes" id="UP000657372">
    <property type="component" value="Unassembled WGS sequence"/>
</dbReference>
<proteinExistence type="predicted"/>
<sequence>MSQALVMRDRSIALTDAEINTAQRVMTNGLRGVDEKNQKRWIRFLKTAFSLESGEIIEVGTRAPRSGRFHRYHMALEQAIFEAQDKFQHFDQFRNWIKVGAGHVDWVAGPKGGVVPLPKSISYMEMDEPAMREFHDAMLAFLRGQHAAVYLWKHLGADKAAEMMETVLHGFDR</sequence>
<protein>
    <submittedName>
        <fullName evidence="1">DUF1367 family protein</fullName>
    </submittedName>
</protein>
<organism evidence="1 2">
    <name type="scientific">Herminiimonas contaminans</name>
    <dbReference type="NCBI Taxonomy" id="1111140"/>
    <lineage>
        <taxon>Bacteria</taxon>
        <taxon>Pseudomonadati</taxon>
        <taxon>Pseudomonadota</taxon>
        <taxon>Betaproteobacteria</taxon>
        <taxon>Burkholderiales</taxon>
        <taxon>Oxalobacteraceae</taxon>
        <taxon>Herminiimonas</taxon>
    </lineage>
</organism>
<dbReference type="EMBL" id="JADOEL010000005">
    <property type="protein sequence ID" value="MBF8177828.1"/>
    <property type="molecule type" value="Genomic_DNA"/>
</dbReference>
<evidence type="ECO:0000313" key="2">
    <source>
        <dbReference type="Proteomes" id="UP000657372"/>
    </source>
</evidence>
<gene>
    <name evidence="1" type="ORF">IXC47_09060</name>
</gene>
<evidence type="ECO:0000313" key="1">
    <source>
        <dbReference type="EMBL" id="MBF8177828.1"/>
    </source>
</evidence>
<dbReference type="InterPro" id="IPR009797">
    <property type="entry name" value="DUF1367"/>
</dbReference>
<dbReference type="Pfam" id="PF07105">
    <property type="entry name" value="DUF1367"/>
    <property type="match status" value="1"/>
</dbReference>